<gene>
    <name evidence="4" type="ORF">DN051_35945</name>
</gene>
<dbReference type="SUPFAM" id="SSF81606">
    <property type="entry name" value="PP2C-like"/>
    <property type="match status" value="1"/>
</dbReference>
<dbReference type="AlphaFoldDB" id="A0A2Z4JCK5"/>
<dbReference type="InterPro" id="IPR036457">
    <property type="entry name" value="PPM-type-like_dom_sf"/>
</dbReference>
<reference evidence="4 5" key="1">
    <citation type="journal article" date="2019" name="Int. J. Syst. Evol. Microbiol.">
        <title>Streptomyces cadmiisoli sp. nov., a novel actinomycete isolated from cadmium-contaminated soil.</title>
        <authorList>
            <person name="Li K."/>
            <person name="Tang X."/>
            <person name="Zhao J."/>
            <person name="Guo Y."/>
            <person name="Tang Y."/>
            <person name="Gao J."/>
        </authorList>
    </citation>
    <scope>NUCLEOTIDE SEQUENCE [LARGE SCALE GENOMIC DNA]</scope>
    <source>
        <strain evidence="4 5">ZFG47</strain>
    </source>
</reference>
<dbReference type="Pfam" id="PF07228">
    <property type="entry name" value="SpoIIE"/>
    <property type="match status" value="1"/>
</dbReference>
<dbReference type="GO" id="GO:0016791">
    <property type="term" value="F:phosphatase activity"/>
    <property type="evidence" value="ECO:0007669"/>
    <property type="project" value="TreeGrafter"/>
</dbReference>
<keyword evidence="2" id="KW-1133">Transmembrane helix</keyword>
<dbReference type="InterPro" id="IPR001932">
    <property type="entry name" value="PPM-type_phosphatase-like_dom"/>
</dbReference>
<feature type="domain" description="PPM-type phosphatase" evidence="3">
    <location>
        <begin position="89"/>
        <end position="313"/>
    </location>
</feature>
<dbReference type="EMBL" id="CP030073">
    <property type="protein sequence ID" value="AWW42864.1"/>
    <property type="molecule type" value="Genomic_DNA"/>
</dbReference>
<keyword evidence="2" id="KW-0472">Membrane</keyword>
<protein>
    <submittedName>
        <fullName evidence="4">Serine/threonine-protein phosphatase</fullName>
    </submittedName>
</protein>
<proteinExistence type="predicted"/>
<keyword evidence="2" id="KW-0812">Transmembrane</keyword>
<dbReference type="Proteomes" id="UP000249616">
    <property type="component" value="Chromosome"/>
</dbReference>
<dbReference type="Gene3D" id="3.60.40.10">
    <property type="entry name" value="PPM-type phosphatase domain"/>
    <property type="match status" value="1"/>
</dbReference>
<evidence type="ECO:0000313" key="4">
    <source>
        <dbReference type="EMBL" id="AWW42864.1"/>
    </source>
</evidence>
<feature type="transmembrane region" description="Helical" evidence="2">
    <location>
        <begin position="31"/>
        <end position="53"/>
    </location>
</feature>
<dbReference type="PANTHER" id="PTHR43156">
    <property type="entry name" value="STAGE II SPORULATION PROTEIN E-RELATED"/>
    <property type="match status" value="1"/>
</dbReference>
<sequence>MAAYSTALATGNIAALSLVAALVCDIRDGLLGSPVLVFHVASLLVVSLLLIAFCRSRERSHQETSRLRAISQAAQHVVLRPLPDRIGDLSIASLYQAADPLAEVGGDLYAAAGTPYGTRFLIGDVKGKGLAALDDTAAVLGAFREAAHQYATLPELAAALEVSVRRHVAEAAHTDADAAERFITALLVEFPAEGGVLRTVSCGHPMPLVVRDHRVTALKGRMPAPPLGLAGADPAAYRQDTFRYAPGDAFVLYTDGLAEARDRTGAFYSVTGRDIARGTAGDPQALLQQLQDGLLRHTRGRLNDDVALVAVQSAAAR</sequence>
<dbReference type="SMART" id="SM00331">
    <property type="entry name" value="PP2C_SIG"/>
    <property type="match status" value="1"/>
</dbReference>
<evidence type="ECO:0000256" key="1">
    <source>
        <dbReference type="ARBA" id="ARBA00022801"/>
    </source>
</evidence>
<accession>A0A2Z4JCK5</accession>
<organism evidence="4 5">
    <name type="scientific">Streptomyces cadmiisoli</name>
    <dbReference type="NCBI Taxonomy" id="2184053"/>
    <lineage>
        <taxon>Bacteria</taxon>
        <taxon>Bacillati</taxon>
        <taxon>Actinomycetota</taxon>
        <taxon>Actinomycetes</taxon>
        <taxon>Kitasatosporales</taxon>
        <taxon>Streptomycetaceae</taxon>
        <taxon>Streptomyces</taxon>
        <taxon>Streptomyces aurantiacus group</taxon>
    </lineage>
</organism>
<keyword evidence="1" id="KW-0378">Hydrolase</keyword>
<evidence type="ECO:0000259" key="3">
    <source>
        <dbReference type="SMART" id="SM00331"/>
    </source>
</evidence>
<dbReference type="KEGG" id="scad:DN051_35945"/>
<evidence type="ECO:0000313" key="5">
    <source>
        <dbReference type="Proteomes" id="UP000249616"/>
    </source>
</evidence>
<dbReference type="InterPro" id="IPR052016">
    <property type="entry name" value="Bact_Sigma-Reg"/>
</dbReference>
<name>A0A2Z4JCK5_9ACTN</name>
<dbReference type="PANTHER" id="PTHR43156:SF2">
    <property type="entry name" value="STAGE II SPORULATION PROTEIN E"/>
    <property type="match status" value="1"/>
</dbReference>
<evidence type="ECO:0000256" key="2">
    <source>
        <dbReference type="SAM" id="Phobius"/>
    </source>
</evidence>
<keyword evidence="5" id="KW-1185">Reference proteome</keyword>